<evidence type="ECO:0000313" key="2">
    <source>
        <dbReference type="Proteomes" id="UP000789375"/>
    </source>
</evidence>
<name>A0A9N9HH90_FUNMO</name>
<keyword evidence="2" id="KW-1185">Reference proteome</keyword>
<dbReference type="AlphaFoldDB" id="A0A9N9HH90"/>
<proteinExistence type="predicted"/>
<protein>
    <submittedName>
        <fullName evidence="1">15667_t:CDS:1</fullName>
    </submittedName>
</protein>
<comment type="caution">
    <text evidence="1">The sequence shown here is derived from an EMBL/GenBank/DDBJ whole genome shotgun (WGS) entry which is preliminary data.</text>
</comment>
<dbReference type="SUPFAM" id="SSF81383">
    <property type="entry name" value="F-box domain"/>
    <property type="match status" value="1"/>
</dbReference>
<dbReference type="CDD" id="cd09917">
    <property type="entry name" value="F-box_SF"/>
    <property type="match status" value="1"/>
</dbReference>
<reference evidence="1" key="1">
    <citation type="submission" date="2021-06" db="EMBL/GenBank/DDBJ databases">
        <authorList>
            <person name="Kallberg Y."/>
            <person name="Tangrot J."/>
            <person name="Rosling A."/>
        </authorList>
    </citation>
    <scope>NUCLEOTIDE SEQUENCE</scope>
    <source>
        <strain evidence="1">87-6 pot B 2015</strain>
    </source>
</reference>
<sequence>MVVDVIERVLKDLSVRDLLSALLVNREWSQAAVPLYWKAPFSHTKKRSMLALKVYESFLEQESGSAGKSTIHKNQPLYDYPIFLKELNYTNLLACEETYGRARKVEAILRMLTNREVRLNTFIMENTGANNERVYGLWTNQCYASIFSTLVHVEIHTPFPKNNVMKALKENCAKLVSYFLNEVLKHYYALSERNYIIEICHHWSVCLSHIDINLHDTSVERAKESLNYLEELITVQKCPISLRLVFPNGTGKILVEKLSSRLESFKRLELVKWNFNGCYWGWLKKCPNLTEFAITDPPPTQVTSTLGFNFENYRLKMSKNSKVVTAHWHFDKGDKISSKFYFHPDKTLMEPYDEKPPVVIQPRVVRKIDSAKKHQYMLENLLKRLDSEFSDDADNGTDYDDFDFEDHFGCTPEQWYNCYDPSD</sequence>
<dbReference type="EMBL" id="CAJVPP010006209">
    <property type="protein sequence ID" value="CAG8675391.1"/>
    <property type="molecule type" value="Genomic_DNA"/>
</dbReference>
<organism evidence="1 2">
    <name type="scientific">Funneliformis mosseae</name>
    <name type="common">Endomycorrhizal fungus</name>
    <name type="synonym">Glomus mosseae</name>
    <dbReference type="NCBI Taxonomy" id="27381"/>
    <lineage>
        <taxon>Eukaryota</taxon>
        <taxon>Fungi</taxon>
        <taxon>Fungi incertae sedis</taxon>
        <taxon>Mucoromycota</taxon>
        <taxon>Glomeromycotina</taxon>
        <taxon>Glomeromycetes</taxon>
        <taxon>Glomerales</taxon>
        <taxon>Glomeraceae</taxon>
        <taxon>Funneliformis</taxon>
    </lineage>
</organism>
<dbReference type="Proteomes" id="UP000789375">
    <property type="component" value="Unassembled WGS sequence"/>
</dbReference>
<dbReference type="InterPro" id="IPR036047">
    <property type="entry name" value="F-box-like_dom_sf"/>
</dbReference>
<accession>A0A9N9HH90</accession>
<evidence type="ECO:0000313" key="1">
    <source>
        <dbReference type="EMBL" id="CAG8675391.1"/>
    </source>
</evidence>
<gene>
    <name evidence="1" type="ORF">FMOSSE_LOCUS12620</name>
</gene>